<gene>
    <name evidence="3" type="ORF">ACM46_13775</name>
</gene>
<sequence length="152" mass="16765">MDSLSAAALQVAITQIGQEEKPHGSNWGIPVKTYLASVGINFPASWCMAFVYWCFGEASRQKKAPNTAVKTGGVLYAWNNAPKEKKSSKPSEGAIFIMDFGKGLGHTGFVEKFDTQYIYTIEGNTNDNGSREGIKVCRRKRALNTIKGYIKY</sequence>
<accession>A0A0J7IAT6</accession>
<keyword evidence="1" id="KW-0472">Membrane</keyword>
<name>A0A0J7IAT6_9FLAO</name>
<keyword evidence="4" id="KW-1185">Reference proteome</keyword>
<dbReference type="RefSeq" id="WP_048507258.1">
    <property type="nucleotide sequence ID" value="NZ_LFND01000004.1"/>
</dbReference>
<evidence type="ECO:0000259" key="2">
    <source>
        <dbReference type="Pfam" id="PF05257"/>
    </source>
</evidence>
<dbReference type="InterPro" id="IPR007921">
    <property type="entry name" value="CHAP_dom"/>
</dbReference>
<dbReference type="PATRIC" id="fig|558151.6.peg.2914"/>
<feature type="transmembrane region" description="Helical" evidence="1">
    <location>
        <begin position="34"/>
        <end position="55"/>
    </location>
</feature>
<dbReference type="OrthoDB" id="9813532at2"/>
<evidence type="ECO:0000313" key="4">
    <source>
        <dbReference type="Proteomes" id="UP000036261"/>
    </source>
</evidence>
<dbReference type="STRING" id="558151.ACM46_13775"/>
<keyword evidence="1" id="KW-1133">Transmembrane helix</keyword>
<evidence type="ECO:0000313" key="3">
    <source>
        <dbReference type="EMBL" id="KMQ63014.1"/>
    </source>
</evidence>
<evidence type="ECO:0000256" key="1">
    <source>
        <dbReference type="SAM" id="Phobius"/>
    </source>
</evidence>
<reference evidence="3 4" key="1">
    <citation type="journal article" date="2013" name="Int. J. Syst. Evol. Microbiol.">
        <title>Chryseobacterium angstadtii sp. nov., isolated from a newt tank.</title>
        <authorList>
            <person name="Kirk K.E."/>
            <person name="Hoffman J.A."/>
            <person name="Smith K.A."/>
            <person name="Strahan B.L."/>
            <person name="Failor K.C."/>
            <person name="Krebs J.E."/>
            <person name="Gale A.N."/>
            <person name="Do T.D."/>
            <person name="Sontag T.C."/>
            <person name="Batties A.M."/>
            <person name="Mistiszyn K."/>
            <person name="Newman J.D."/>
        </authorList>
    </citation>
    <scope>NUCLEOTIDE SEQUENCE [LARGE SCALE GENOMIC DNA]</scope>
    <source>
        <strain evidence="3 4">KM</strain>
    </source>
</reference>
<feature type="domain" description="Peptidase C51" evidence="2">
    <location>
        <begin position="44"/>
        <end position="124"/>
    </location>
</feature>
<dbReference type="Pfam" id="PF05257">
    <property type="entry name" value="CHAP"/>
    <property type="match status" value="1"/>
</dbReference>
<dbReference type="SUPFAM" id="SSF54001">
    <property type="entry name" value="Cysteine proteinases"/>
    <property type="match status" value="1"/>
</dbReference>
<organism evidence="3 4">
    <name type="scientific">Chryseobacterium angstadtii</name>
    <dbReference type="NCBI Taxonomy" id="558151"/>
    <lineage>
        <taxon>Bacteria</taxon>
        <taxon>Pseudomonadati</taxon>
        <taxon>Bacteroidota</taxon>
        <taxon>Flavobacteriia</taxon>
        <taxon>Flavobacteriales</taxon>
        <taxon>Weeksellaceae</taxon>
        <taxon>Chryseobacterium group</taxon>
        <taxon>Chryseobacterium</taxon>
    </lineage>
</organism>
<dbReference type="AlphaFoldDB" id="A0A0J7IAT6"/>
<proteinExistence type="predicted"/>
<protein>
    <recommendedName>
        <fullName evidence="2">Peptidase C51 domain-containing protein</fullName>
    </recommendedName>
</protein>
<keyword evidence="1" id="KW-0812">Transmembrane</keyword>
<dbReference type="InterPro" id="IPR038765">
    <property type="entry name" value="Papain-like_cys_pep_sf"/>
</dbReference>
<dbReference type="Gene3D" id="3.90.1720.10">
    <property type="entry name" value="endopeptidase domain like (from Nostoc punctiforme)"/>
    <property type="match status" value="1"/>
</dbReference>
<dbReference type="Proteomes" id="UP000036261">
    <property type="component" value="Unassembled WGS sequence"/>
</dbReference>
<dbReference type="EMBL" id="LFND01000004">
    <property type="protein sequence ID" value="KMQ63014.1"/>
    <property type="molecule type" value="Genomic_DNA"/>
</dbReference>
<comment type="caution">
    <text evidence="3">The sequence shown here is derived from an EMBL/GenBank/DDBJ whole genome shotgun (WGS) entry which is preliminary data.</text>
</comment>